<sequence>MSKENRDRFVRVAGPRVNKVLKALDSLEKCSNTYNYMYSEEDVDKMYGAIKSRLELLKKSFEKGLMKNNSEFKF</sequence>
<evidence type="ECO:0000313" key="2">
    <source>
        <dbReference type="Proteomes" id="UP001174839"/>
    </source>
</evidence>
<protein>
    <recommendedName>
        <fullName evidence="3">Four helix bundle protein</fullName>
    </recommendedName>
</protein>
<reference evidence="1" key="1">
    <citation type="submission" date="2023-06" db="EMBL/GenBank/DDBJ databases">
        <title>Robiginitalea aurantiacus sp. nov. and Algoriphagus sediminis sp. nov., isolated from coastal sediment.</title>
        <authorList>
            <person name="Zhou Z.Y."/>
            <person name="An J."/>
            <person name="Jia Y.W."/>
            <person name="Du Z.J."/>
        </authorList>
    </citation>
    <scope>NUCLEOTIDE SEQUENCE</scope>
    <source>
        <strain evidence="1">M39</strain>
    </source>
</reference>
<name>A0ABT7WBE0_9FLAO</name>
<organism evidence="1 2">
    <name type="scientific">Robiginitalea aurantiaca</name>
    <dbReference type="NCBI Taxonomy" id="3056915"/>
    <lineage>
        <taxon>Bacteria</taxon>
        <taxon>Pseudomonadati</taxon>
        <taxon>Bacteroidota</taxon>
        <taxon>Flavobacteriia</taxon>
        <taxon>Flavobacteriales</taxon>
        <taxon>Flavobacteriaceae</taxon>
        <taxon>Robiginitalea</taxon>
    </lineage>
</organism>
<gene>
    <name evidence="1" type="ORF">QU605_01995</name>
</gene>
<dbReference type="EMBL" id="JAUDUY010000001">
    <property type="protein sequence ID" value="MDM9630223.1"/>
    <property type="molecule type" value="Genomic_DNA"/>
</dbReference>
<evidence type="ECO:0008006" key="3">
    <source>
        <dbReference type="Google" id="ProtNLM"/>
    </source>
</evidence>
<dbReference type="Proteomes" id="UP001174839">
    <property type="component" value="Unassembled WGS sequence"/>
</dbReference>
<proteinExistence type="predicted"/>
<evidence type="ECO:0000313" key="1">
    <source>
        <dbReference type="EMBL" id="MDM9630223.1"/>
    </source>
</evidence>
<dbReference type="RefSeq" id="WP_289723582.1">
    <property type="nucleotide sequence ID" value="NZ_JAUDUY010000001.1"/>
</dbReference>
<comment type="caution">
    <text evidence="1">The sequence shown here is derived from an EMBL/GenBank/DDBJ whole genome shotgun (WGS) entry which is preliminary data.</text>
</comment>
<accession>A0ABT7WBE0</accession>
<keyword evidence="2" id="KW-1185">Reference proteome</keyword>